<dbReference type="InterPro" id="IPR035965">
    <property type="entry name" value="PAS-like_dom_sf"/>
</dbReference>
<evidence type="ECO:0000313" key="4">
    <source>
        <dbReference type="Proteomes" id="UP000427769"/>
    </source>
</evidence>
<dbReference type="OrthoDB" id="5503776at2"/>
<organism evidence="3 4">
    <name type="scientific">Desulfosarcina widdelii</name>
    <dbReference type="NCBI Taxonomy" id="947919"/>
    <lineage>
        <taxon>Bacteria</taxon>
        <taxon>Pseudomonadati</taxon>
        <taxon>Thermodesulfobacteriota</taxon>
        <taxon>Desulfobacteria</taxon>
        <taxon>Desulfobacterales</taxon>
        <taxon>Desulfosarcinaceae</taxon>
        <taxon>Desulfosarcina</taxon>
    </lineage>
</organism>
<gene>
    <name evidence="3" type="ORF">DSCW_43430</name>
</gene>
<dbReference type="SUPFAM" id="SSF55785">
    <property type="entry name" value="PYP-like sensor domain (PAS domain)"/>
    <property type="match status" value="1"/>
</dbReference>
<evidence type="ECO:0000259" key="2">
    <source>
        <dbReference type="PROSITE" id="PS50113"/>
    </source>
</evidence>
<dbReference type="SMART" id="SM00086">
    <property type="entry name" value="PAC"/>
    <property type="match status" value="1"/>
</dbReference>
<dbReference type="PROSITE" id="PS50113">
    <property type="entry name" value="PAC"/>
    <property type="match status" value="1"/>
</dbReference>
<dbReference type="InterPro" id="IPR000700">
    <property type="entry name" value="PAS-assoc_C"/>
</dbReference>
<dbReference type="NCBIfam" id="TIGR00229">
    <property type="entry name" value="sensory_box"/>
    <property type="match status" value="1"/>
</dbReference>
<dbReference type="Pfam" id="PF13426">
    <property type="entry name" value="PAS_9"/>
    <property type="match status" value="1"/>
</dbReference>
<reference evidence="3 4" key="1">
    <citation type="submission" date="2019-11" db="EMBL/GenBank/DDBJ databases">
        <title>Comparative genomics of hydrocarbon-degrading Desulfosarcina strains.</title>
        <authorList>
            <person name="Watanabe M."/>
            <person name="Kojima H."/>
            <person name="Fukui M."/>
        </authorList>
    </citation>
    <scope>NUCLEOTIDE SEQUENCE [LARGE SCALE GENOMIC DNA]</scope>
    <source>
        <strain evidence="3 4">PP31</strain>
    </source>
</reference>
<proteinExistence type="predicted"/>
<dbReference type="PROSITE" id="PS50112">
    <property type="entry name" value="PAS"/>
    <property type="match status" value="1"/>
</dbReference>
<dbReference type="AlphaFoldDB" id="A0A5K7Z580"/>
<evidence type="ECO:0000259" key="1">
    <source>
        <dbReference type="PROSITE" id="PS50112"/>
    </source>
</evidence>
<evidence type="ECO:0000313" key="3">
    <source>
        <dbReference type="EMBL" id="BBO76926.1"/>
    </source>
</evidence>
<feature type="domain" description="PAC" evidence="2">
    <location>
        <begin position="91"/>
        <end position="142"/>
    </location>
</feature>
<dbReference type="CDD" id="cd00130">
    <property type="entry name" value="PAS"/>
    <property type="match status" value="1"/>
</dbReference>
<dbReference type="EMBL" id="AP021875">
    <property type="protein sequence ID" value="BBO76926.1"/>
    <property type="molecule type" value="Genomic_DNA"/>
</dbReference>
<dbReference type="InterPro" id="IPR000014">
    <property type="entry name" value="PAS"/>
</dbReference>
<sequence>MSQSIKEKLKNLENQNQLLTSNLVDSIWVLNAATLRYEYVAPPFNRRDGYTAKELIGRSILEELAPRDAEIAVEMLEQALDDYDQGKHETKSFEMEAIRKNGDKHWVEIKAKLIEEPGRPLKIVGVTRDITARKTVALQMEKEPGTG</sequence>
<dbReference type="Gene3D" id="3.30.450.20">
    <property type="entry name" value="PAS domain"/>
    <property type="match status" value="1"/>
</dbReference>
<dbReference type="SMART" id="SM00091">
    <property type="entry name" value="PAS"/>
    <property type="match status" value="1"/>
</dbReference>
<name>A0A5K7Z580_9BACT</name>
<dbReference type="InterPro" id="IPR001610">
    <property type="entry name" value="PAC"/>
</dbReference>
<keyword evidence="4" id="KW-1185">Reference proteome</keyword>
<accession>A0A5K7Z580</accession>
<dbReference type="Proteomes" id="UP000427769">
    <property type="component" value="Chromosome"/>
</dbReference>
<feature type="domain" description="PAS" evidence="1">
    <location>
        <begin position="11"/>
        <end position="83"/>
    </location>
</feature>
<evidence type="ECO:0008006" key="5">
    <source>
        <dbReference type="Google" id="ProtNLM"/>
    </source>
</evidence>
<protein>
    <recommendedName>
        <fullName evidence="5">PAC domain-containing protein</fullName>
    </recommendedName>
</protein>
<dbReference type="RefSeq" id="WP_155305723.1">
    <property type="nucleotide sequence ID" value="NZ_AP021875.1"/>
</dbReference>
<dbReference type="KEGG" id="dwd:DSCW_43430"/>